<feature type="region of interest" description="Disordered" evidence="2">
    <location>
        <begin position="229"/>
        <end position="253"/>
    </location>
</feature>
<feature type="transmembrane region" description="Helical" evidence="3">
    <location>
        <begin position="352"/>
        <end position="377"/>
    </location>
</feature>
<dbReference type="InterPro" id="IPR056823">
    <property type="entry name" value="TEN-like_YD-shell"/>
</dbReference>
<dbReference type="Pfam" id="PF25023">
    <property type="entry name" value="TEN_YD-shell"/>
    <property type="match status" value="1"/>
</dbReference>
<evidence type="ECO:0000259" key="4">
    <source>
        <dbReference type="Pfam" id="PF25023"/>
    </source>
</evidence>
<feature type="region of interest" description="Disordered" evidence="2">
    <location>
        <begin position="432"/>
        <end position="454"/>
    </location>
</feature>
<keyword evidence="3" id="KW-0472">Membrane</keyword>
<dbReference type="NCBIfam" id="TIGR03696">
    <property type="entry name" value="Rhs_assc_core"/>
    <property type="match status" value="1"/>
</dbReference>
<dbReference type="Proteomes" id="UP001165685">
    <property type="component" value="Unassembled WGS sequence"/>
</dbReference>
<evidence type="ECO:0000313" key="6">
    <source>
        <dbReference type="Proteomes" id="UP001165685"/>
    </source>
</evidence>
<keyword evidence="3" id="KW-0812">Transmembrane</keyword>
<dbReference type="PANTHER" id="PTHR32305:SF17">
    <property type="entry name" value="TRNA NUCLEASE WAPA"/>
    <property type="match status" value="1"/>
</dbReference>
<comment type="caution">
    <text evidence="5">The sequence shown here is derived from an EMBL/GenBank/DDBJ whole genome shotgun (WGS) entry which is preliminary data.</text>
</comment>
<evidence type="ECO:0000313" key="5">
    <source>
        <dbReference type="EMBL" id="MDA2804929.1"/>
    </source>
</evidence>
<evidence type="ECO:0000256" key="1">
    <source>
        <dbReference type="ARBA" id="ARBA00022737"/>
    </source>
</evidence>
<dbReference type="InterPro" id="IPR022385">
    <property type="entry name" value="Rhs_assc_core"/>
</dbReference>
<evidence type="ECO:0000256" key="2">
    <source>
        <dbReference type="SAM" id="MobiDB-lite"/>
    </source>
</evidence>
<feature type="compositionally biased region" description="Low complexity" evidence="2">
    <location>
        <begin position="321"/>
        <end position="332"/>
    </location>
</feature>
<protein>
    <submittedName>
        <fullName evidence="5">RHS repeat-associated core domain-containing protein</fullName>
    </submittedName>
</protein>
<feature type="domain" description="Teneurin-like YD-shell" evidence="4">
    <location>
        <begin position="16"/>
        <end position="211"/>
    </location>
</feature>
<name>A0ABT4TJT6_9ACTN</name>
<dbReference type="EMBL" id="JAQFWP010000015">
    <property type="protein sequence ID" value="MDA2804929.1"/>
    <property type="molecule type" value="Genomic_DNA"/>
</dbReference>
<gene>
    <name evidence="5" type="ORF">O4U47_10425</name>
</gene>
<evidence type="ECO:0000256" key="3">
    <source>
        <dbReference type="SAM" id="Phobius"/>
    </source>
</evidence>
<keyword evidence="6" id="KW-1185">Reference proteome</keyword>
<dbReference type="RefSeq" id="WP_270677538.1">
    <property type="nucleotide sequence ID" value="NZ_JAQFWP010000015.1"/>
</dbReference>
<proteinExistence type="predicted"/>
<dbReference type="InterPro" id="IPR050708">
    <property type="entry name" value="T6SS_VgrG/RHS"/>
</dbReference>
<reference evidence="5" key="1">
    <citation type="submission" date="2023-01" db="EMBL/GenBank/DDBJ databases">
        <title>Draft genome sequence of Nocardiopsis sp. LSu2-4 isolated from halophytes.</title>
        <authorList>
            <person name="Duangmal K."/>
            <person name="Chantavorakit T."/>
        </authorList>
    </citation>
    <scope>NUCLEOTIDE SEQUENCE</scope>
    <source>
        <strain evidence="5">LSu2-4</strain>
    </source>
</reference>
<dbReference type="Gene3D" id="2.180.10.10">
    <property type="entry name" value="RHS repeat-associated core"/>
    <property type="match status" value="1"/>
</dbReference>
<keyword evidence="1" id="KW-0677">Repeat</keyword>
<organism evidence="5 6">
    <name type="scientific">Nocardiopsis suaedae</name>
    <dbReference type="NCBI Taxonomy" id="3018444"/>
    <lineage>
        <taxon>Bacteria</taxon>
        <taxon>Bacillati</taxon>
        <taxon>Actinomycetota</taxon>
        <taxon>Actinomycetes</taxon>
        <taxon>Streptosporangiales</taxon>
        <taxon>Nocardiopsidaceae</taxon>
        <taxon>Nocardiopsis</taxon>
    </lineage>
</organism>
<accession>A0ABT4TJT6</accession>
<feature type="region of interest" description="Disordered" evidence="2">
    <location>
        <begin position="1"/>
        <end position="31"/>
    </location>
</feature>
<feature type="region of interest" description="Disordered" evidence="2">
    <location>
        <begin position="298"/>
        <end position="334"/>
    </location>
</feature>
<keyword evidence="3" id="KW-1133">Transmembrane helix</keyword>
<dbReference type="PANTHER" id="PTHR32305">
    <property type="match status" value="1"/>
</dbReference>
<sequence>MARVDQSGHGGESVSTYEYDEAGNMVRRNSEDGDQQLTWDAEGNLAGVTGGAAETDYVYDADGERLIRRQGAEWTLYLPGQEVTWTAGEDTTEATRYYEHAGETVAVRDGEGLYWLFSDHNGSSQLAVDARTGETVQRRYTPFGELRSSSASWPGDKGYVGGTVDEATGLTQLGARAYDASIGRFISVDPLMKADDSQQMHGYAYANNSPVASSDASGLLMMGPGGCGCTSPSKPSGHPTSRRDSGYSVPQGNHDLRQRRQELMWIQQGRNVSRMRQGSGVYQRPYFQDSRSSFYTGARGSAPAPTYIDPYDNDSHRQSASEKAQQQAESDQNWAESAWDWTVDNWGTISTWAGIGAFGVCVFVSAGACAVAGGVLWGANIFMDGAKNNWDGGKMNWKKHAVDGALYASGVGAARVAAGSVRGMFSSPRVKPFWDQNPRSGNPQRREGFWGVSPESARTQTRANYMDNARDGMIYNGHGLYTSGL</sequence>